<keyword evidence="6" id="KW-0862">Zinc</keyword>
<evidence type="ECO:0000313" key="16">
    <source>
        <dbReference type="Proteomes" id="UP000248423"/>
    </source>
</evidence>
<evidence type="ECO:0000313" key="15">
    <source>
        <dbReference type="EMBL" id="PYI12001.1"/>
    </source>
</evidence>
<name>A0A319ERR4_ASPSB</name>
<evidence type="ECO:0000256" key="9">
    <source>
        <dbReference type="ARBA" id="ARBA00051198"/>
    </source>
</evidence>
<evidence type="ECO:0000256" key="2">
    <source>
        <dbReference type="ARBA" id="ARBA00001947"/>
    </source>
</evidence>
<keyword evidence="4" id="KW-0216">Detoxification</keyword>
<dbReference type="EC" id="4.3.1.18" evidence="11"/>
<dbReference type="InterPro" id="IPR001608">
    <property type="entry name" value="Ala_racemase_N"/>
</dbReference>
<dbReference type="OrthoDB" id="20198at2759"/>
<keyword evidence="5" id="KW-0479">Metal-binding</keyword>
<feature type="domain" description="D-serine dehydratase-like" evidence="14">
    <location>
        <begin position="298"/>
        <end position="397"/>
    </location>
</feature>
<comment type="catalytic activity">
    <reaction evidence="9">
        <text>D-serine = pyruvate + NH4(+)</text>
        <dbReference type="Rhea" id="RHEA:13977"/>
        <dbReference type="ChEBI" id="CHEBI:15361"/>
        <dbReference type="ChEBI" id="CHEBI:28938"/>
        <dbReference type="ChEBI" id="CHEBI:35247"/>
        <dbReference type="EC" id="4.3.1.18"/>
    </reaction>
    <physiologicalReaction direction="left-to-right" evidence="9">
        <dbReference type="Rhea" id="RHEA:13978"/>
    </physiologicalReaction>
</comment>
<evidence type="ECO:0000256" key="5">
    <source>
        <dbReference type="ARBA" id="ARBA00022723"/>
    </source>
</evidence>
<dbReference type="InterPro" id="IPR042208">
    <property type="entry name" value="D-ser_dehydrat-like_sf"/>
</dbReference>
<dbReference type="SUPFAM" id="SSF51419">
    <property type="entry name" value="PLP-binding barrel"/>
    <property type="match status" value="1"/>
</dbReference>
<keyword evidence="8" id="KW-0456">Lyase</keyword>
<evidence type="ECO:0000256" key="4">
    <source>
        <dbReference type="ARBA" id="ARBA00022575"/>
    </source>
</evidence>
<gene>
    <name evidence="15" type="ORF">BO78DRAFT_357424</name>
</gene>
<dbReference type="GO" id="GO:0009636">
    <property type="term" value="P:response to toxic substance"/>
    <property type="evidence" value="ECO:0007669"/>
    <property type="project" value="UniProtKB-KW"/>
</dbReference>
<dbReference type="PANTHER" id="PTHR28004:SF2">
    <property type="entry name" value="D-SERINE DEHYDRATASE"/>
    <property type="match status" value="1"/>
</dbReference>
<organism evidence="15 16">
    <name type="scientific">Aspergillus sclerotiicarbonarius (strain CBS 121057 / IBT 28362)</name>
    <dbReference type="NCBI Taxonomy" id="1448318"/>
    <lineage>
        <taxon>Eukaryota</taxon>
        <taxon>Fungi</taxon>
        <taxon>Dikarya</taxon>
        <taxon>Ascomycota</taxon>
        <taxon>Pezizomycotina</taxon>
        <taxon>Eurotiomycetes</taxon>
        <taxon>Eurotiomycetidae</taxon>
        <taxon>Eurotiales</taxon>
        <taxon>Aspergillaceae</taxon>
        <taxon>Aspergillus</taxon>
        <taxon>Aspergillus subgen. Circumdati</taxon>
    </lineage>
</organism>
<keyword evidence="7" id="KW-0663">Pyridoxal phosphate</keyword>
<accession>A0A319ERR4</accession>
<dbReference type="GO" id="GO:0036088">
    <property type="term" value="P:D-serine catabolic process"/>
    <property type="evidence" value="ECO:0007669"/>
    <property type="project" value="TreeGrafter"/>
</dbReference>
<evidence type="ECO:0000256" key="8">
    <source>
        <dbReference type="ARBA" id="ARBA00023239"/>
    </source>
</evidence>
<dbReference type="PANTHER" id="PTHR28004">
    <property type="entry name" value="ZGC:162816-RELATED"/>
    <property type="match status" value="1"/>
</dbReference>
<dbReference type="EMBL" id="KZ826316">
    <property type="protein sequence ID" value="PYI12001.1"/>
    <property type="molecule type" value="Genomic_DNA"/>
</dbReference>
<dbReference type="InterPro" id="IPR026956">
    <property type="entry name" value="D-ser_dehydrat-like_dom"/>
</dbReference>
<dbReference type="Gene3D" id="3.20.20.10">
    <property type="entry name" value="Alanine racemase"/>
    <property type="match status" value="1"/>
</dbReference>
<evidence type="ECO:0000256" key="3">
    <source>
        <dbReference type="ARBA" id="ARBA00005323"/>
    </source>
</evidence>
<comment type="function">
    <text evidence="10">Catalyzes the conversion of D-serine to pyruvate and ammonia. May play a role in D-serine detoxification.</text>
</comment>
<dbReference type="FunFam" id="2.40.37.20:FF:000002">
    <property type="entry name" value="D-serine dehydratase"/>
    <property type="match status" value="1"/>
</dbReference>
<dbReference type="GO" id="GO:0046872">
    <property type="term" value="F:metal ion binding"/>
    <property type="evidence" value="ECO:0007669"/>
    <property type="project" value="UniProtKB-KW"/>
</dbReference>
<dbReference type="FunFam" id="3.20.20.10:FF:000016">
    <property type="entry name" value="D-serine dehydratase"/>
    <property type="match status" value="1"/>
</dbReference>
<keyword evidence="16" id="KW-1185">Reference proteome</keyword>
<evidence type="ECO:0000256" key="10">
    <source>
        <dbReference type="ARBA" id="ARBA00055764"/>
    </source>
</evidence>
<evidence type="ECO:0000256" key="12">
    <source>
        <dbReference type="ARBA" id="ARBA00069616"/>
    </source>
</evidence>
<dbReference type="SMART" id="SM01119">
    <property type="entry name" value="D-ser_dehydrat"/>
    <property type="match status" value="1"/>
</dbReference>
<evidence type="ECO:0000256" key="6">
    <source>
        <dbReference type="ARBA" id="ARBA00022833"/>
    </source>
</evidence>
<dbReference type="STRING" id="1448318.A0A319ERR4"/>
<evidence type="ECO:0000256" key="7">
    <source>
        <dbReference type="ARBA" id="ARBA00022898"/>
    </source>
</evidence>
<dbReference type="Pfam" id="PF14031">
    <property type="entry name" value="D-ser_dehydrat"/>
    <property type="match status" value="1"/>
</dbReference>
<dbReference type="Gene3D" id="2.40.37.20">
    <property type="entry name" value="D-serine dehydratase-like domain"/>
    <property type="match status" value="1"/>
</dbReference>
<proteinExistence type="inferred from homology"/>
<dbReference type="Proteomes" id="UP000248423">
    <property type="component" value="Unassembled WGS sequence"/>
</dbReference>
<dbReference type="Pfam" id="PF01168">
    <property type="entry name" value="Ala_racemase_N"/>
    <property type="match status" value="1"/>
</dbReference>
<evidence type="ECO:0000256" key="11">
    <source>
        <dbReference type="ARBA" id="ARBA00066349"/>
    </source>
</evidence>
<sequence>MDFSLQHHESFIGRPATDLPTPSLILSKPTLEKNINQLLQDVKDLGISFRPHVKTLKSLELTRLMLANGTHRRIVASTLSELRGILPLAEEGILDEALYGLPIYPSALPHLQTLLTTTTPKNPKFKILLMIDSPQHIDVLESYATSNPNPATAPWPVFIKIDVGSHRAGVEPSSKELPALVQRVESSKAVELYGFYCHAGHSYACRREEEAKRVLGDEVKGVLEAVKFVDSGERKRKVVVSVGSTPTAHVVREVRDFLSGGEGGVEGVEVEVEVHAGNYPSNDLQQVCTGLVKEEQQALRILAEVCSVYPGRNEALINAGTVALSKETSEVPGFGRVADRPEWSVVRMAQEHGILGFPGKGDGAKVEEVFQVGQKVMLYCQHACITAAAHFVYYVVDEEDVVRETWVPWKGW</sequence>
<dbReference type="AlphaFoldDB" id="A0A319ERR4"/>
<dbReference type="InterPro" id="IPR051466">
    <property type="entry name" value="D-amino_acid_metab_enzyme"/>
</dbReference>
<reference evidence="15 16" key="1">
    <citation type="submission" date="2018-02" db="EMBL/GenBank/DDBJ databases">
        <title>The genomes of Aspergillus section Nigri reveals drivers in fungal speciation.</title>
        <authorList>
            <consortium name="DOE Joint Genome Institute"/>
            <person name="Vesth T.C."/>
            <person name="Nybo J."/>
            <person name="Theobald S."/>
            <person name="Brandl J."/>
            <person name="Frisvad J.C."/>
            <person name="Nielsen K.F."/>
            <person name="Lyhne E.K."/>
            <person name="Kogle M.E."/>
            <person name="Kuo A."/>
            <person name="Riley R."/>
            <person name="Clum A."/>
            <person name="Nolan M."/>
            <person name="Lipzen A."/>
            <person name="Salamov A."/>
            <person name="Henrissat B."/>
            <person name="Wiebenga A."/>
            <person name="De vries R.P."/>
            <person name="Grigoriev I.V."/>
            <person name="Mortensen U.H."/>
            <person name="Andersen M.R."/>
            <person name="Baker S.E."/>
        </authorList>
    </citation>
    <scope>NUCLEOTIDE SEQUENCE [LARGE SCALE GENOMIC DNA]</scope>
    <source>
        <strain evidence="15 16">CBS 121057</strain>
    </source>
</reference>
<comment type="cofactor">
    <cofactor evidence="2">
        <name>Zn(2+)</name>
        <dbReference type="ChEBI" id="CHEBI:29105"/>
    </cofactor>
</comment>
<evidence type="ECO:0000256" key="1">
    <source>
        <dbReference type="ARBA" id="ARBA00001933"/>
    </source>
</evidence>
<evidence type="ECO:0000259" key="14">
    <source>
        <dbReference type="SMART" id="SM01119"/>
    </source>
</evidence>
<evidence type="ECO:0000256" key="13">
    <source>
        <dbReference type="ARBA" id="ARBA00075219"/>
    </source>
</evidence>
<protein>
    <recommendedName>
        <fullName evidence="12">D-serine dehydratase</fullName>
        <ecNumber evidence="11">4.3.1.18</ecNumber>
    </recommendedName>
    <alternativeName>
        <fullName evidence="13">D-serine deaminase</fullName>
    </alternativeName>
</protein>
<dbReference type="GO" id="GO:0008721">
    <property type="term" value="F:D-serine ammonia-lyase activity"/>
    <property type="evidence" value="ECO:0007669"/>
    <property type="project" value="UniProtKB-EC"/>
</dbReference>
<dbReference type="InterPro" id="IPR029066">
    <property type="entry name" value="PLP-binding_barrel"/>
</dbReference>
<comment type="cofactor">
    <cofactor evidence="1">
        <name>pyridoxal 5'-phosphate</name>
        <dbReference type="ChEBI" id="CHEBI:597326"/>
    </cofactor>
</comment>
<comment type="similarity">
    <text evidence="3">Belongs to the DSD1 family.</text>
</comment>
<dbReference type="VEuPathDB" id="FungiDB:BO78DRAFT_357424"/>